<feature type="region of interest" description="Disordered" evidence="1">
    <location>
        <begin position="57"/>
        <end position="83"/>
    </location>
</feature>
<organism evidence="2 3">
    <name type="scientific">Thalassospira xianhensis MCCC 1A02616</name>
    <dbReference type="NCBI Taxonomy" id="1177929"/>
    <lineage>
        <taxon>Bacteria</taxon>
        <taxon>Pseudomonadati</taxon>
        <taxon>Pseudomonadota</taxon>
        <taxon>Alphaproteobacteria</taxon>
        <taxon>Rhodospirillales</taxon>
        <taxon>Thalassospiraceae</taxon>
        <taxon>Thalassospira</taxon>
    </lineage>
</organism>
<dbReference type="AlphaFoldDB" id="A0A367UE89"/>
<evidence type="ECO:0000313" key="2">
    <source>
        <dbReference type="EMBL" id="RCK06290.1"/>
    </source>
</evidence>
<accession>A0A367UE89</accession>
<sequence>MTTENNSMTASRRSFSYTDAGRADWIASALTYRSREDYLAWRTAWRQEYAELSRTIREAKRDRDDKNLSSDQRSGAQAHCHTLRQRAHDMMELRSASKTLAGELRQAAMTKTPAA</sequence>
<name>A0A367UE89_9PROT</name>
<protein>
    <submittedName>
        <fullName evidence="2">Uncharacterized protein</fullName>
    </submittedName>
</protein>
<gene>
    <name evidence="2" type="ORF">TH5_08730</name>
</gene>
<evidence type="ECO:0000313" key="3">
    <source>
        <dbReference type="Proteomes" id="UP000252419"/>
    </source>
</evidence>
<dbReference type="EMBL" id="JPWA01000008">
    <property type="protein sequence ID" value="RCK06290.1"/>
    <property type="molecule type" value="Genomic_DNA"/>
</dbReference>
<feature type="compositionally biased region" description="Basic and acidic residues" evidence="1">
    <location>
        <begin position="57"/>
        <end position="68"/>
    </location>
</feature>
<comment type="caution">
    <text evidence="2">The sequence shown here is derived from an EMBL/GenBank/DDBJ whole genome shotgun (WGS) entry which is preliminary data.</text>
</comment>
<keyword evidence="3" id="KW-1185">Reference proteome</keyword>
<reference evidence="2 3" key="1">
    <citation type="submission" date="2014-07" db="EMBL/GenBank/DDBJ databases">
        <title>Draft genome sequence of Thalassospira xianhensis P-4 (MCCC 1A02616).</title>
        <authorList>
            <person name="Lai Q."/>
            <person name="Shao Z."/>
        </authorList>
    </citation>
    <scope>NUCLEOTIDE SEQUENCE [LARGE SCALE GENOMIC DNA]</scope>
    <source>
        <strain evidence="2 3">MCCC 1A02616</strain>
    </source>
</reference>
<dbReference type="Proteomes" id="UP000252419">
    <property type="component" value="Unassembled WGS sequence"/>
</dbReference>
<evidence type="ECO:0000256" key="1">
    <source>
        <dbReference type="SAM" id="MobiDB-lite"/>
    </source>
</evidence>
<proteinExistence type="predicted"/>